<dbReference type="Proteomes" id="UP001230504">
    <property type="component" value="Unassembled WGS sequence"/>
</dbReference>
<sequence length="254" mass="27917">MSRAADLQGSPPKQESSHQEGRKISKNEKRRIRRKLKMDAKPEMIKQEHPEIVKQEQPIVKQEQVECSAGANAAIDYDFESEWEGFPDPPAPATNLSAVVSQSSVGSGVVVDKPGIEGKLGVGALQESIANQFPGEPRPATHVLLDLLDGPVLRGLATPSQPGNHTVHQLALATRLWFDNYRGKQVRLGVVRKNKDPIIDMSGGHRYGILWIRAIGGNPSQPEQKPTKFLGIQVVTADIRQYEKEYAKKNGGSH</sequence>
<dbReference type="EMBL" id="JAHLJV010000017">
    <property type="protein sequence ID" value="KAK1595128.1"/>
    <property type="molecule type" value="Genomic_DNA"/>
</dbReference>
<keyword evidence="3" id="KW-1185">Reference proteome</keyword>
<feature type="compositionally biased region" description="Basic and acidic residues" evidence="1">
    <location>
        <begin position="15"/>
        <end position="27"/>
    </location>
</feature>
<comment type="caution">
    <text evidence="2">The sequence shown here is derived from an EMBL/GenBank/DDBJ whole genome shotgun (WGS) entry which is preliminary data.</text>
</comment>
<proteinExistence type="predicted"/>
<dbReference type="GeneID" id="85446749"/>
<gene>
    <name evidence="2" type="ORF">LY79DRAFT_648528</name>
</gene>
<evidence type="ECO:0000313" key="2">
    <source>
        <dbReference type="EMBL" id="KAK1595128.1"/>
    </source>
</evidence>
<evidence type="ECO:0000313" key="3">
    <source>
        <dbReference type="Proteomes" id="UP001230504"/>
    </source>
</evidence>
<organism evidence="2 3">
    <name type="scientific">Colletotrichum navitas</name>
    <dbReference type="NCBI Taxonomy" id="681940"/>
    <lineage>
        <taxon>Eukaryota</taxon>
        <taxon>Fungi</taxon>
        <taxon>Dikarya</taxon>
        <taxon>Ascomycota</taxon>
        <taxon>Pezizomycotina</taxon>
        <taxon>Sordariomycetes</taxon>
        <taxon>Hypocreomycetidae</taxon>
        <taxon>Glomerellales</taxon>
        <taxon>Glomerellaceae</taxon>
        <taxon>Colletotrichum</taxon>
        <taxon>Colletotrichum graminicola species complex</taxon>
    </lineage>
</organism>
<protein>
    <submittedName>
        <fullName evidence="2">Uncharacterized protein</fullName>
    </submittedName>
</protein>
<dbReference type="RefSeq" id="XP_060416217.1">
    <property type="nucleotide sequence ID" value="XM_060562509.1"/>
</dbReference>
<dbReference type="AlphaFoldDB" id="A0AAD8V7D0"/>
<name>A0AAD8V7D0_9PEZI</name>
<reference evidence="2" key="1">
    <citation type="submission" date="2021-06" db="EMBL/GenBank/DDBJ databases">
        <title>Comparative genomics, transcriptomics and evolutionary studies reveal genomic signatures of adaptation to plant cell wall in hemibiotrophic fungi.</title>
        <authorList>
            <consortium name="DOE Joint Genome Institute"/>
            <person name="Baroncelli R."/>
            <person name="Diaz J.F."/>
            <person name="Benocci T."/>
            <person name="Peng M."/>
            <person name="Battaglia E."/>
            <person name="Haridas S."/>
            <person name="Andreopoulos W."/>
            <person name="Labutti K."/>
            <person name="Pangilinan J."/>
            <person name="Floch G.L."/>
            <person name="Makela M.R."/>
            <person name="Henrissat B."/>
            <person name="Grigoriev I.V."/>
            <person name="Crouch J.A."/>
            <person name="De Vries R.P."/>
            <person name="Sukno S.A."/>
            <person name="Thon M.R."/>
        </authorList>
    </citation>
    <scope>NUCLEOTIDE SEQUENCE</scope>
    <source>
        <strain evidence="2">CBS 125086</strain>
    </source>
</reference>
<evidence type="ECO:0000256" key="1">
    <source>
        <dbReference type="SAM" id="MobiDB-lite"/>
    </source>
</evidence>
<feature type="region of interest" description="Disordered" evidence="1">
    <location>
        <begin position="1"/>
        <end position="46"/>
    </location>
</feature>
<feature type="compositionally biased region" description="Basic and acidic residues" evidence="1">
    <location>
        <begin position="37"/>
        <end position="46"/>
    </location>
</feature>
<accession>A0AAD8V7D0</accession>